<reference evidence="2" key="1">
    <citation type="submission" date="2020-08" db="EMBL/GenBank/DDBJ databases">
        <title>Genome public.</title>
        <authorList>
            <person name="Liu C."/>
            <person name="Sun Q."/>
        </authorList>
    </citation>
    <scope>NUCLEOTIDE SEQUENCE</scope>
    <source>
        <strain evidence="2">H8</strain>
    </source>
</reference>
<dbReference type="SMART" id="SM00871">
    <property type="entry name" value="AraC_E_bind"/>
    <property type="match status" value="1"/>
</dbReference>
<sequence>MDYELVTLNEKTVVGLCARTSNRSPNMGAVIGGLWQTYYQGGIYPQISGKKNGKALGIYSDYTGPDKSEYKVTVGCEADGSPLPQGTERMAIPAGRYAKFVVRGHVQKAVGEFWERLWTMDLPRSFVCDFEEYQDGNFENAEIHIYISLTE</sequence>
<dbReference type="InterPro" id="IPR029441">
    <property type="entry name" value="Cass2"/>
</dbReference>
<evidence type="ECO:0000259" key="1">
    <source>
        <dbReference type="SMART" id="SM00871"/>
    </source>
</evidence>
<protein>
    <submittedName>
        <fullName evidence="2">Effector binding domain-containing protein</fullName>
    </submittedName>
</protein>
<accession>A0A926DJP3</accession>
<dbReference type="InterPro" id="IPR053182">
    <property type="entry name" value="YobU-like_regulator"/>
</dbReference>
<dbReference type="EMBL" id="JACRSU010000001">
    <property type="protein sequence ID" value="MBC8540173.1"/>
    <property type="molecule type" value="Genomic_DNA"/>
</dbReference>
<comment type="caution">
    <text evidence="2">The sequence shown here is derived from an EMBL/GenBank/DDBJ whole genome shotgun (WGS) entry which is preliminary data.</text>
</comment>
<evidence type="ECO:0000313" key="3">
    <source>
        <dbReference type="Proteomes" id="UP000611762"/>
    </source>
</evidence>
<dbReference type="SUPFAM" id="SSF55136">
    <property type="entry name" value="Probable bacterial effector-binding domain"/>
    <property type="match status" value="1"/>
</dbReference>
<dbReference type="Gene3D" id="3.20.80.10">
    <property type="entry name" value="Regulatory factor, effector binding domain"/>
    <property type="match status" value="1"/>
</dbReference>
<evidence type="ECO:0000313" key="2">
    <source>
        <dbReference type="EMBL" id="MBC8540173.1"/>
    </source>
</evidence>
<dbReference type="InterPro" id="IPR011256">
    <property type="entry name" value="Reg_factor_effector_dom_sf"/>
</dbReference>
<dbReference type="InterPro" id="IPR010499">
    <property type="entry name" value="AraC_E-bd"/>
</dbReference>
<gene>
    <name evidence="2" type="ORF">H8698_04195</name>
</gene>
<dbReference type="Pfam" id="PF14526">
    <property type="entry name" value="Cass2"/>
    <property type="match status" value="1"/>
</dbReference>
<name>A0A926DJP3_9FIRM</name>
<dbReference type="Proteomes" id="UP000611762">
    <property type="component" value="Unassembled WGS sequence"/>
</dbReference>
<dbReference type="RefSeq" id="WP_249311293.1">
    <property type="nucleotide sequence ID" value="NZ_JACRSU010000001.1"/>
</dbReference>
<organism evidence="2 3">
    <name type="scientific">Congzhengia minquanensis</name>
    <dbReference type="NCBI Taxonomy" id="2763657"/>
    <lineage>
        <taxon>Bacteria</taxon>
        <taxon>Bacillati</taxon>
        <taxon>Bacillota</taxon>
        <taxon>Clostridia</taxon>
        <taxon>Eubacteriales</taxon>
        <taxon>Oscillospiraceae</taxon>
        <taxon>Congzhengia</taxon>
    </lineage>
</organism>
<feature type="domain" description="AraC effector-binding" evidence="1">
    <location>
        <begin position="1"/>
        <end position="150"/>
    </location>
</feature>
<keyword evidence="3" id="KW-1185">Reference proteome</keyword>
<dbReference type="AlphaFoldDB" id="A0A926DJP3"/>
<dbReference type="PANTHER" id="PTHR36444:SF2">
    <property type="entry name" value="TRANSCRIPTIONAL REGULATOR PROTEIN YOBU-RELATED"/>
    <property type="match status" value="1"/>
</dbReference>
<dbReference type="PANTHER" id="PTHR36444">
    <property type="entry name" value="TRANSCRIPTIONAL REGULATOR PROTEIN YOBU-RELATED"/>
    <property type="match status" value="1"/>
</dbReference>
<proteinExistence type="predicted"/>